<feature type="domain" description="Prenylated flavin chaperone LpdD-like" evidence="1">
    <location>
        <begin position="11"/>
        <end position="119"/>
    </location>
</feature>
<dbReference type="AlphaFoldDB" id="A0A0R1TU65"/>
<gene>
    <name evidence="2" type="ORF">FC32_GL000329</name>
</gene>
<keyword evidence="3" id="KW-1185">Reference proteome</keyword>
<name>A0A0R1TU65_9LACO</name>
<dbReference type="eggNOG" id="ENOG5033YIJ">
    <property type="taxonomic scope" value="Bacteria"/>
</dbReference>
<evidence type="ECO:0000259" key="1">
    <source>
        <dbReference type="Pfam" id="PF21758"/>
    </source>
</evidence>
<dbReference type="PATRIC" id="fig|1423724.4.peg.347"/>
<accession>A0A0R1TU65</accession>
<dbReference type="EMBL" id="AZFT01000048">
    <property type="protein sequence ID" value="KRL84848.1"/>
    <property type="molecule type" value="Genomic_DNA"/>
</dbReference>
<evidence type="ECO:0000313" key="2">
    <source>
        <dbReference type="EMBL" id="KRL84848.1"/>
    </source>
</evidence>
<proteinExistence type="predicted"/>
<evidence type="ECO:0000313" key="3">
    <source>
        <dbReference type="Proteomes" id="UP000051324"/>
    </source>
</evidence>
<sequence>MEQREFSVTLADYTITLTALQLGRDLFVSITGGDVPHIGTLTSYAKEGVLSLQQFPSHSGRVHKDNVLAERVLTTIKPYLQGNCVLTAGVHVDGITKEQIQASFTMVDQLAEKLAQWLKTEQIMTPLPQYKKS</sequence>
<dbReference type="Pfam" id="PF21758">
    <property type="entry name" value="PAC_bac"/>
    <property type="match status" value="1"/>
</dbReference>
<dbReference type="InterPro" id="IPR048844">
    <property type="entry name" value="LpdD_chaperone-like"/>
</dbReference>
<organism evidence="2 3">
    <name type="scientific">Ligilactobacillus apodemi DSM 16634 = JCM 16172</name>
    <dbReference type="NCBI Taxonomy" id="1423724"/>
    <lineage>
        <taxon>Bacteria</taxon>
        <taxon>Bacillati</taxon>
        <taxon>Bacillota</taxon>
        <taxon>Bacilli</taxon>
        <taxon>Lactobacillales</taxon>
        <taxon>Lactobacillaceae</taxon>
        <taxon>Ligilactobacillus</taxon>
    </lineage>
</organism>
<protein>
    <recommendedName>
        <fullName evidence="1">Prenylated flavin chaperone LpdD-like domain-containing protein</fullName>
    </recommendedName>
</protein>
<comment type="caution">
    <text evidence="2">The sequence shown here is derived from an EMBL/GenBank/DDBJ whole genome shotgun (WGS) entry which is preliminary data.</text>
</comment>
<reference evidence="2 3" key="1">
    <citation type="journal article" date="2015" name="Genome Announc.">
        <title>Expanding the biotechnology potential of lactobacilli through comparative genomics of 213 strains and associated genera.</title>
        <authorList>
            <person name="Sun Z."/>
            <person name="Harris H.M."/>
            <person name="McCann A."/>
            <person name="Guo C."/>
            <person name="Argimon S."/>
            <person name="Zhang W."/>
            <person name="Yang X."/>
            <person name="Jeffery I.B."/>
            <person name="Cooney J.C."/>
            <person name="Kagawa T.F."/>
            <person name="Liu W."/>
            <person name="Song Y."/>
            <person name="Salvetti E."/>
            <person name="Wrobel A."/>
            <person name="Rasinkangas P."/>
            <person name="Parkhill J."/>
            <person name="Rea M.C."/>
            <person name="O'Sullivan O."/>
            <person name="Ritari J."/>
            <person name="Douillard F.P."/>
            <person name="Paul Ross R."/>
            <person name="Yang R."/>
            <person name="Briner A.E."/>
            <person name="Felis G.E."/>
            <person name="de Vos W.M."/>
            <person name="Barrangou R."/>
            <person name="Klaenhammer T.R."/>
            <person name="Caufield P.W."/>
            <person name="Cui Y."/>
            <person name="Zhang H."/>
            <person name="O'Toole P.W."/>
        </authorList>
    </citation>
    <scope>NUCLEOTIDE SEQUENCE [LARGE SCALE GENOMIC DNA]</scope>
    <source>
        <strain evidence="2 3">DSM 16634</strain>
    </source>
</reference>
<dbReference type="RefSeq" id="WP_025086735.1">
    <property type="nucleotide sequence ID" value="NZ_AZFT01000048.1"/>
</dbReference>
<dbReference type="Proteomes" id="UP000051324">
    <property type="component" value="Unassembled WGS sequence"/>
</dbReference>
<dbReference type="STRING" id="1423724.FC32_GL000329"/>